<keyword evidence="2" id="KW-1185">Reference proteome</keyword>
<reference evidence="1" key="1">
    <citation type="submission" date="2023-04" db="EMBL/GenBank/DDBJ databases">
        <title>Draft Genome sequencing of Naganishia species isolated from polar environments using Oxford Nanopore Technology.</title>
        <authorList>
            <person name="Leo P."/>
            <person name="Venkateswaran K."/>
        </authorList>
    </citation>
    <scope>NUCLEOTIDE SEQUENCE</scope>
    <source>
        <strain evidence="1">MNA-CCFEE 5425</strain>
    </source>
</reference>
<dbReference type="Proteomes" id="UP001243375">
    <property type="component" value="Unassembled WGS sequence"/>
</dbReference>
<evidence type="ECO:0000313" key="2">
    <source>
        <dbReference type="Proteomes" id="UP001243375"/>
    </source>
</evidence>
<comment type="caution">
    <text evidence="1">The sequence shown here is derived from an EMBL/GenBank/DDBJ whole genome shotgun (WGS) entry which is preliminary data.</text>
</comment>
<accession>A0ACC2XFX0</accession>
<organism evidence="1 2">
    <name type="scientific">Naganishia vaughanmartiniae</name>
    <dbReference type="NCBI Taxonomy" id="1424756"/>
    <lineage>
        <taxon>Eukaryota</taxon>
        <taxon>Fungi</taxon>
        <taxon>Dikarya</taxon>
        <taxon>Basidiomycota</taxon>
        <taxon>Agaricomycotina</taxon>
        <taxon>Tremellomycetes</taxon>
        <taxon>Filobasidiales</taxon>
        <taxon>Filobasidiaceae</taxon>
        <taxon>Naganishia</taxon>
    </lineage>
</organism>
<sequence length="734" mass="80297">MDDRSKSTGLLKPSSSMHDGYCTSPLQSHRKKDTLSSTEEEDTSGPSDLEYQTLAQRSVPRRVERPATTAAATPERASDTIYRKSRLCSRRKEVPPSRHEASCHGMTLDKCPSILLSFRSSLNERLQTLRFIERELAHAFQDSDPLQLVLHSILDRNLHVPLLATLRTEAVGLLRNTPTSNVQSLDASIKLLDNLLGILQGICLIGLRRNKSFEAEEGTARNIREALGQEWVVEALIDLLSWSKSIPPPASPTHQILNTLFTILVYIPSTLPAFSAAGGYEVIAGLLKLVDEKQVKVKAIEFFVYLGSLATNEIENDERKRPVNAADKEEDVDVFGTPKPISVVPATPSSSQRTTQSSSRHIFSEYGCGRTPSAQSSSSTATNQADTDLLRTPLVSENESDVEVWLEDGERRPSDDRRLGQKTPSSRNKQEAFRFPMSLSSSALSPHGFYTPQQRAEKHRPSYESTSGSSQEGSAISETAGLPSLNLRRSSLSIRPSTSHQRIPSLRSLARVEEELSLTPKKLVDMSPARLKADFRDSEVHDDMRSTIRLRVPPRPSSNLRSPRTPATDRKSRAKDSSAETCSANPSPTRDSSRDSSKAVREGLGASRSTDPRLLIPSAKANIGLGFPRNRGDMSTPQATKSRTGSAEYPRELAQDPRIRSGISPEKVAHQQPSRTSSNDSTSSLLGGGSGSKGIRKSHTATQLADVVSSRLIAPPSANNTIRLCRSSLSGADE</sequence>
<dbReference type="EMBL" id="JASBWU010000004">
    <property type="protein sequence ID" value="KAJ9122281.1"/>
    <property type="molecule type" value="Genomic_DNA"/>
</dbReference>
<name>A0ACC2XFX0_9TREE</name>
<protein>
    <submittedName>
        <fullName evidence="1">Uncharacterized protein</fullName>
    </submittedName>
</protein>
<evidence type="ECO:0000313" key="1">
    <source>
        <dbReference type="EMBL" id="KAJ9122281.1"/>
    </source>
</evidence>
<gene>
    <name evidence="1" type="ORF">QFC22_001701</name>
</gene>
<proteinExistence type="predicted"/>